<organism evidence="1 2">
    <name type="scientific">Phytophthora nicotianae P1976</name>
    <dbReference type="NCBI Taxonomy" id="1317066"/>
    <lineage>
        <taxon>Eukaryota</taxon>
        <taxon>Sar</taxon>
        <taxon>Stramenopiles</taxon>
        <taxon>Oomycota</taxon>
        <taxon>Peronosporomycetes</taxon>
        <taxon>Peronosporales</taxon>
        <taxon>Peronosporaceae</taxon>
        <taxon>Phytophthora</taxon>
    </lineage>
</organism>
<feature type="non-terminal residue" evidence="1">
    <location>
        <position position="75"/>
    </location>
</feature>
<reference evidence="1 2" key="1">
    <citation type="submission" date="2013-11" db="EMBL/GenBank/DDBJ databases">
        <title>The Genome Sequence of Phytophthora parasitica P1976.</title>
        <authorList>
            <consortium name="The Broad Institute Genomics Platform"/>
            <person name="Russ C."/>
            <person name="Tyler B."/>
            <person name="Panabieres F."/>
            <person name="Shan W."/>
            <person name="Tripathy S."/>
            <person name="Grunwald N."/>
            <person name="Machado M."/>
            <person name="Johnson C.S."/>
            <person name="Walker B."/>
            <person name="Young S."/>
            <person name="Zeng Q."/>
            <person name="Gargeya S."/>
            <person name="Fitzgerald M."/>
            <person name="Haas B."/>
            <person name="Abouelleil A."/>
            <person name="Allen A.W."/>
            <person name="Alvarado L."/>
            <person name="Arachchi H.M."/>
            <person name="Berlin A.M."/>
            <person name="Chapman S.B."/>
            <person name="Gainer-Dewar J."/>
            <person name="Goldberg J."/>
            <person name="Griggs A."/>
            <person name="Gujja S."/>
            <person name="Hansen M."/>
            <person name="Howarth C."/>
            <person name="Imamovic A."/>
            <person name="Ireland A."/>
            <person name="Larimer J."/>
            <person name="McCowan C."/>
            <person name="Murphy C."/>
            <person name="Pearson M."/>
            <person name="Poon T.W."/>
            <person name="Priest M."/>
            <person name="Roberts A."/>
            <person name="Saif S."/>
            <person name="Shea T."/>
            <person name="Sisk P."/>
            <person name="Sykes S."/>
            <person name="Wortman J."/>
            <person name="Nusbaum C."/>
            <person name="Birren B."/>
        </authorList>
    </citation>
    <scope>NUCLEOTIDE SEQUENCE [LARGE SCALE GENOMIC DNA]</scope>
    <source>
        <strain evidence="1 2">P1976</strain>
    </source>
</reference>
<dbReference type="EMBL" id="ANJA01001389">
    <property type="protein sequence ID" value="ETO77354.1"/>
    <property type="molecule type" value="Genomic_DNA"/>
</dbReference>
<evidence type="ECO:0000313" key="1">
    <source>
        <dbReference type="EMBL" id="ETO77354.1"/>
    </source>
</evidence>
<sequence length="75" mass="8600">MAQGTRHYTMDRKAKVVLLENYKDHNPFAKVEMLMLVQGRRHDAGQSSGQGQTPTVTNIDLLDERECSYKYINVT</sequence>
<accession>A0A081AEP3</accession>
<dbReference type="Proteomes" id="UP000028582">
    <property type="component" value="Unassembled WGS sequence"/>
</dbReference>
<evidence type="ECO:0000313" key="2">
    <source>
        <dbReference type="Proteomes" id="UP000028582"/>
    </source>
</evidence>
<dbReference type="AlphaFoldDB" id="A0A081AEP3"/>
<comment type="caution">
    <text evidence="1">The sequence shown here is derived from an EMBL/GenBank/DDBJ whole genome shotgun (WGS) entry which is preliminary data.</text>
</comment>
<proteinExistence type="predicted"/>
<gene>
    <name evidence="1" type="ORF">F444_07439</name>
</gene>
<protein>
    <submittedName>
        <fullName evidence="1">Uncharacterized protein</fullName>
    </submittedName>
</protein>
<name>A0A081AEP3_PHYNI</name>